<protein>
    <recommendedName>
        <fullName evidence="3">Retrotransposon gag domain-containing protein</fullName>
    </recommendedName>
</protein>
<accession>A0ABR2DUW4</accession>
<evidence type="ECO:0000313" key="5">
    <source>
        <dbReference type="Proteomes" id="UP001472677"/>
    </source>
</evidence>
<keyword evidence="5" id="KW-1185">Reference proteome</keyword>
<reference evidence="4 5" key="1">
    <citation type="journal article" date="2024" name="G3 (Bethesda)">
        <title>Genome assembly of Hibiscus sabdariffa L. provides insights into metabolisms of medicinal natural products.</title>
        <authorList>
            <person name="Kim T."/>
        </authorList>
    </citation>
    <scope>NUCLEOTIDE SEQUENCE [LARGE SCALE GENOMIC DNA]</scope>
    <source>
        <strain evidence="4">TK-2024</strain>
        <tissue evidence="4">Old leaves</tissue>
    </source>
</reference>
<feature type="coiled-coil region" evidence="1">
    <location>
        <begin position="16"/>
        <end position="65"/>
    </location>
</feature>
<proteinExistence type="predicted"/>
<evidence type="ECO:0000256" key="1">
    <source>
        <dbReference type="SAM" id="Coils"/>
    </source>
</evidence>
<evidence type="ECO:0000313" key="4">
    <source>
        <dbReference type="EMBL" id="KAK8547437.1"/>
    </source>
</evidence>
<name>A0ABR2DUW4_9ROSI</name>
<dbReference type="Proteomes" id="UP001472677">
    <property type="component" value="Unassembled WGS sequence"/>
</dbReference>
<dbReference type="PANTHER" id="PTHR33223">
    <property type="entry name" value="CCHC-TYPE DOMAIN-CONTAINING PROTEIN"/>
    <property type="match status" value="1"/>
</dbReference>
<dbReference type="Pfam" id="PF03732">
    <property type="entry name" value="Retrotrans_gag"/>
    <property type="match status" value="1"/>
</dbReference>
<dbReference type="EMBL" id="JBBPBM010000022">
    <property type="protein sequence ID" value="KAK8547437.1"/>
    <property type="molecule type" value="Genomic_DNA"/>
</dbReference>
<feature type="domain" description="Retrotransposon gag" evidence="3">
    <location>
        <begin position="200"/>
        <end position="277"/>
    </location>
</feature>
<evidence type="ECO:0000256" key="2">
    <source>
        <dbReference type="SAM" id="MobiDB-lite"/>
    </source>
</evidence>
<dbReference type="PANTHER" id="PTHR33223:SF8">
    <property type="entry name" value="OS04G0172440 PROTEIN"/>
    <property type="match status" value="1"/>
</dbReference>
<evidence type="ECO:0000259" key="3">
    <source>
        <dbReference type="Pfam" id="PF03732"/>
    </source>
</evidence>
<organism evidence="4 5">
    <name type="scientific">Hibiscus sabdariffa</name>
    <name type="common">roselle</name>
    <dbReference type="NCBI Taxonomy" id="183260"/>
    <lineage>
        <taxon>Eukaryota</taxon>
        <taxon>Viridiplantae</taxon>
        <taxon>Streptophyta</taxon>
        <taxon>Embryophyta</taxon>
        <taxon>Tracheophyta</taxon>
        <taxon>Spermatophyta</taxon>
        <taxon>Magnoliopsida</taxon>
        <taxon>eudicotyledons</taxon>
        <taxon>Gunneridae</taxon>
        <taxon>Pentapetalae</taxon>
        <taxon>rosids</taxon>
        <taxon>malvids</taxon>
        <taxon>Malvales</taxon>
        <taxon>Malvaceae</taxon>
        <taxon>Malvoideae</taxon>
        <taxon>Hibiscus</taxon>
    </lineage>
</organism>
<comment type="caution">
    <text evidence="4">The sequence shown here is derived from an EMBL/GenBank/DDBJ whole genome shotgun (WGS) entry which is preliminary data.</text>
</comment>
<feature type="compositionally biased region" description="Polar residues" evidence="2">
    <location>
        <begin position="84"/>
        <end position="93"/>
    </location>
</feature>
<dbReference type="InterPro" id="IPR005162">
    <property type="entry name" value="Retrotrans_gag_dom"/>
</dbReference>
<gene>
    <name evidence="4" type="ORF">V6N12_031574</name>
</gene>
<feature type="region of interest" description="Disordered" evidence="2">
    <location>
        <begin position="74"/>
        <end position="93"/>
    </location>
</feature>
<sequence>MKDDQINYPHYTRFKAKRMEERLQKMEKFQEQVTQDVNNLRDDLEKSQENLLSKLEDKLSQLLSKTIHVGKGKVQEVPEEDSPSLPQVPNFNDPTELEKLKEEQSKDFGGTDDKFKYLEERIKAMEGTDAFIGTDAMELSLVHDLILPPNFKVPEFEKFDGTSCPNAHLTMFFRKMTGYGNDDKLLIHCFQDSLIWSTMRWYNQLSRIQVNTWRELARAFKEQYKHVLDMVPDRLTLQNIGKKDKESFREYAQRWRDIAAQVQPPLLEKETTTLFINSLESTPMYYARLVGSTTRDFVDLVTAG</sequence>
<keyword evidence="1" id="KW-0175">Coiled coil</keyword>